<feature type="region of interest" description="Disordered" evidence="1">
    <location>
        <begin position="257"/>
        <end position="290"/>
    </location>
</feature>
<dbReference type="Pfam" id="PF08839">
    <property type="entry name" value="CDT1"/>
    <property type="match status" value="1"/>
</dbReference>
<protein>
    <recommendedName>
        <fullName evidence="2">CDT1 Geminin-binding domain-containing protein</fullName>
    </recommendedName>
</protein>
<dbReference type="InterPro" id="IPR014939">
    <property type="entry name" value="CDT1_Gemini-bd-like"/>
</dbReference>
<organism evidence="3 4">
    <name type="scientific">Malassezia furfur</name>
    <name type="common">Pityriasis versicolor infection agent</name>
    <name type="synonym">Pityrosporum furfur</name>
    <dbReference type="NCBI Taxonomy" id="55194"/>
    <lineage>
        <taxon>Eukaryota</taxon>
        <taxon>Fungi</taxon>
        <taxon>Dikarya</taxon>
        <taxon>Basidiomycota</taxon>
        <taxon>Ustilaginomycotina</taxon>
        <taxon>Malasseziomycetes</taxon>
        <taxon>Malasseziales</taxon>
        <taxon>Malasseziaceae</taxon>
        <taxon>Malassezia</taxon>
    </lineage>
</organism>
<feature type="compositionally biased region" description="Polar residues" evidence="1">
    <location>
        <begin position="257"/>
        <end position="269"/>
    </location>
</feature>
<feature type="domain" description="CDT1 Geminin-binding" evidence="2">
    <location>
        <begin position="166"/>
        <end position="329"/>
    </location>
</feature>
<keyword evidence="4" id="KW-1185">Reference proteome</keyword>
<evidence type="ECO:0000259" key="2">
    <source>
        <dbReference type="Pfam" id="PF08839"/>
    </source>
</evidence>
<sequence length="354" mass="39736">MSEWALLAGRDAGTRVNPTLDDDSGPLDHRREDSDEELFLTPKSVRESHAKRRAVSLTDSLGPPVKLELGGSTARLVERASPRKTSLPKFHSEEELDRERFIAQEMRSKMHYTFDDALPLPNHLQFLLDAHVAVEQSILVHMATSGAPAAESHDDGLARCLRIANVIHFHTLRPMVERTLRRTFTMADFKRLVWVWSHAPGSDTQLPSSPAPMPMEVGGMGFVVSRARTIDSHTHKRIYDYGIGIEMQLYEPKTIVSPTVTFGSPGNTASPRRRSPNRLRPPASPSSREEMSYLAMWNNGVDERRAEFHRRLCHFVAMSHDRWLAQQPPSDDTPPPPVDTPNDDQDVARGAHPG</sequence>
<accession>A0ABY8EQB2</accession>
<dbReference type="EMBL" id="CP046235">
    <property type="protein sequence ID" value="WFD47798.1"/>
    <property type="molecule type" value="Genomic_DNA"/>
</dbReference>
<feature type="region of interest" description="Disordered" evidence="1">
    <location>
        <begin position="1"/>
        <end position="55"/>
    </location>
</feature>
<gene>
    <name evidence="3" type="ORF">GLX27_002460</name>
</gene>
<reference evidence="3 4" key="1">
    <citation type="journal article" date="2020" name="Elife">
        <title>Loss of centromere function drives karyotype evolution in closely related Malassezia species.</title>
        <authorList>
            <person name="Sankaranarayanan S.R."/>
            <person name="Ianiri G."/>
            <person name="Coelho M.A."/>
            <person name="Reza M.H."/>
            <person name="Thimmappa B.C."/>
            <person name="Ganguly P."/>
            <person name="Vadnala R.N."/>
            <person name="Sun S."/>
            <person name="Siddharthan R."/>
            <person name="Tellgren-Roth C."/>
            <person name="Dawson T.L."/>
            <person name="Heitman J."/>
            <person name="Sanyal K."/>
        </authorList>
    </citation>
    <scope>NUCLEOTIDE SEQUENCE [LARGE SCALE GENOMIC DNA]</scope>
    <source>
        <strain evidence="3">CBS14141</strain>
    </source>
</reference>
<name>A0ABY8EQB2_MALFU</name>
<evidence type="ECO:0000256" key="1">
    <source>
        <dbReference type="SAM" id="MobiDB-lite"/>
    </source>
</evidence>
<feature type="region of interest" description="Disordered" evidence="1">
    <location>
        <begin position="323"/>
        <end position="354"/>
    </location>
</feature>
<evidence type="ECO:0000313" key="3">
    <source>
        <dbReference type="EMBL" id="WFD47798.1"/>
    </source>
</evidence>
<dbReference type="InterPro" id="IPR036390">
    <property type="entry name" value="WH_DNA-bd_sf"/>
</dbReference>
<proteinExistence type="predicted"/>
<dbReference type="SUPFAM" id="SSF46785">
    <property type="entry name" value="Winged helix' DNA-binding domain"/>
    <property type="match status" value="1"/>
</dbReference>
<evidence type="ECO:0000313" key="4">
    <source>
        <dbReference type="Proteomes" id="UP000818624"/>
    </source>
</evidence>
<dbReference type="Proteomes" id="UP000818624">
    <property type="component" value="Chromosome 2"/>
</dbReference>